<feature type="compositionally biased region" description="Acidic residues" evidence="1">
    <location>
        <begin position="87"/>
        <end position="97"/>
    </location>
</feature>
<keyword evidence="4" id="KW-1185">Reference proteome</keyword>
<sequence length="97" mass="10263">MKKLIIASTSALALLGLAACSDNTDMTTTQSTEPEVQETLPLEPTDPNAVPLEEENAPATDDTTTQSVEPDQDEAAPAETEAAPEQPAEEEEIRPAE</sequence>
<keyword evidence="2" id="KW-0732">Signal</keyword>
<protein>
    <recommendedName>
        <fullName evidence="5">Lipoprotein</fullName>
    </recommendedName>
</protein>
<proteinExistence type="predicted"/>
<dbReference type="AlphaFoldDB" id="A0A5B8KUY8"/>
<reference evidence="3" key="1">
    <citation type="submission" date="2020-04" db="EMBL/GenBank/DDBJ databases">
        <title>Nitratireductor sp. nov. isolated from mangrove soil.</title>
        <authorList>
            <person name="Ye Y."/>
        </authorList>
    </citation>
    <scope>NUCLEOTIDE SEQUENCE</scope>
    <source>
        <strain evidence="3">SY7</strain>
    </source>
</reference>
<dbReference type="RefSeq" id="WP_146297969.1">
    <property type="nucleotide sequence ID" value="NZ_CP042301.2"/>
</dbReference>
<feature type="compositionally biased region" description="Low complexity" evidence="1">
    <location>
        <begin position="77"/>
        <end position="86"/>
    </location>
</feature>
<evidence type="ECO:0008006" key="5">
    <source>
        <dbReference type="Google" id="ProtNLM"/>
    </source>
</evidence>
<evidence type="ECO:0000256" key="1">
    <source>
        <dbReference type="SAM" id="MobiDB-lite"/>
    </source>
</evidence>
<dbReference type="EMBL" id="CP042301">
    <property type="protein sequence ID" value="QDY99319.1"/>
    <property type="molecule type" value="Genomic_DNA"/>
</dbReference>
<evidence type="ECO:0000313" key="4">
    <source>
        <dbReference type="Proteomes" id="UP000321389"/>
    </source>
</evidence>
<organism evidence="3 4">
    <name type="scientific">Nitratireductor mangrovi</name>
    <dbReference type="NCBI Taxonomy" id="2599600"/>
    <lineage>
        <taxon>Bacteria</taxon>
        <taxon>Pseudomonadati</taxon>
        <taxon>Pseudomonadota</taxon>
        <taxon>Alphaproteobacteria</taxon>
        <taxon>Hyphomicrobiales</taxon>
        <taxon>Phyllobacteriaceae</taxon>
        <taxon>Nitratireductor</taxon>
    </lineage>
</organism>
<feature type="signal peptide" evidence="2">
    <location>
        <begin position="1"/>
        <end position="21"/>
    </location>
</feature>
<feature type="region of interest" description="Disordered" evidence="1">
    <location>
        <begin position="22"/>
        <end position="97"/>
    </location>
</feature>
<dbReference type="PROSITE" id="PS51257">
    <property type="entry name" value="PROKAR_LIPOPROTEIN"/>
    <property type="match status" value="1"/>
</dbReference>
<feature type="chain" id="PRO_5022937536" description="Lipoprotein" evidence="2">
    <location>
        <begin position="22"/>
        <end position="97"/>
    </location>
</feature>
<gene>
    <name evidence="3" type="ORF">FQ775_02445</name>
</gene>
<feature type="compositionally biased region" description="Polar residues" evidence="1">
    <location>
        <begin position="22"/>
        <end position="34"/>
    </location>
</feature>
<evidence type="ECO:0000256" key="2">
    <source>
        <dbReference type="SAM" id="SignalP"/>
    </source>
</evidence>
<accession>A0A5B8KUY8</accession>
<dbReference type="KEGG" id="niy:FQ775_02445"/>
<name>A0A5B8KUY8_9HYPH</name>
<dbReference type="Proteomes" id="UP000321389">
    <property type="component" value="Chromosome"/>
</dbReference>
<evidence type="ECO:0000313" key="3">
    <source>
        <dbReference type="EMBL" id="QDY99319.1"/>
    </source>
</evidence>
<dbReference type="OrthoDB" id="6620at245876"/>